<dbReference type="Pfam" id="PF07859">
    <property type="entry name" value="Abhydrolase_3"/>
    <property type="match status" value="1"/>
</dbReference>
<dbReference type="GO" id="GO:0016787">
    <property type="term" value="F:hydrolase activity"/>
    <property type="evidence" value="ECO:0007669"/>
    <property type="project" value="UniProtKB-KW"/>
</dbReference>
<dbReference type="InterPro" id="IPR050300">
    <property type="entry name" value="GDXG_lipolytic_enzyme"/>
</dbReference>
<sequence length="381" mass="41532">MAPSAPSEYAVSLGLLGWPLLLSRALGITSSLLFKTVRAAVSPARRHELSLYEYVVYEGMRDYQCGLNAVGIQNLLPSTSKTSRQYARKHGIPYSSIQLQDGTVALWLGPSKPAKVVVLFHGGGYMAPALGEHISFAFGFAKSPPKDVAVVVLQYALASEKANHYPRQLEQAISLMQHLLSSEKIAPSAITLLGDSAGAHLLLSLLLHVNHQNSRVSPLTVDGQFSGAALVSPWVELSQSPTSEKPTAEIDIIRGDALAYWAQNLLGGAASDPWNSPLTAPTEWWRDLPVDSLLITYGENEMFRDDAGRLCERIQASHPQTTALKCSGELHVHMIMNRFLHINKPCQSEAVFVDWLKQRLEGSKIDEDSLLCPSSLLDATA</sequence>
<protein>
    <submittedName>
        <fullName evidence="3">Alpha/beta hydrolase fold-3</fullName>
    </submittedName>
</protein>
<dbReference type="Gene3D" id="3.40.50.1820">
    <property type="entry name" value="alpha/beta hydrolase"/>
    <property type="match status" value="1"/>
</dbReference>
<feature type="domain" description="Alpha/beta hydrolase fold-3" evidence="2">
    <location>
        <begin position="117"/>
        <end position="333"/>
    </location>
</feature>
<evidence type="ECO:0000313" key="3">
    <source>
        <dbReference type="EMBL" id="KAJ9132458.1"/>
    </source>
</evidence>
<name>A0AA38VDP1_9PEZI</name>
<evidence type="ECO:0000313" key="4">
    <source>
        <dbReference type="Proteomes" id="UP001174694"/>
    </source>
</evidence>
<organism evidence="3 4">
    <name type="scientific">Pleurostoma richardsiae</name>
    <dbReference type="NCBI Taxonomy" id="41990"/>
    <lineage>
        <taxon>Eukaryota</taxon>
        <taxon>Fungi</taxon>
        <taxon>Dikarya</taxon>
        <taxon>Ascomycota</taxon>
        <taxon>Pezizomycotina</taxon>
        <taxon>Sordariomycetes</taxon>
        <taxon>Sordariomycetidae</taxon>
        <taxon>Calosphaeriales</taxon>
        <taxon>Pleurostomataceae</taxon>
        <taxon>Pleurostoma</taxon>
    </lineage>
</organism>
<reference evidence="3" key="1">
    <citation type="submission" date="2022-07" db="EMBL/GenBank/DDBJ databases">
        <title>Fungi with potential for degradation of polypropylene.</title>
        <authorList>
            <person name="Gostincar C."/>
        </authorList>
    </citation>
    <scope>NUCLEOTIDE SEQUENCE</scope>
    <source>
        <strain evidence="3">EXF-13308</strain>
    </source>
</reference>
<evidence type="ECO:0000256" key="1">
    <source>
        <dbReference type="ARBA" id="ARBA00022801"/>
    </source>
</evidence>
<dbReference type="PANTHER" id="PTHR48081:SF31">
    <property type="entry name" value="STERYL ACETYL HYDROLASE MUG81-RELATED"/>
    <property type="match status" value="1"/>
</dbReference>
<dbReference type="InterPro" id="IPR029058">
    <property type="entry name" value="AB_hydrolase_fold"/>
</dbReference>
<gene>
    <name evidence="3" type="ORF">NKR23_g11210</name>
</gene>
<dbReference type="InterPro" id="IPR013094">
    <property type="entry name" value="AB_hydrolase_3"/>
</dbReference>
<dbReference type="SUPFAM" id="SSF53474">
    <property type="entry name" value="alpha/beta-Hydrolases"/>
    <property type="match status" value="1"/>
</dbReference>
<accession>A0AA38VDP1</accession>
<dbReference type="Proteomes" id="UP001174694">
    <property type="component" value="Unassembled WGS sequence"/>
</dbReference>
<dbReference type="EMBL" id="JANBVO010000057">
    <property type="protein sequence ID" value="KAJ9132458.1"/>
    <property type="molecule type" value="Genomic_DNA"/>
</dbReference>
<comment type="caution">
    <text evidence="3">The sequence shown here is derived from an EMBL/GenBank/DDBJ whole genome shotgun (WGS) entry which is preliminary data.</text>
</comment>
<evidence type="ECO:0000259" key="2">
    <source>
        <dbReference type="Pfam" id="PF07859"/>
    </source>
</evidence>
<proteinExistence type="predicted"/>
<keyword evidence="4" id="KW-1185">Reference proteome</keyword>
<keyword evidence="1 3" id="KW-0378">Hydrolase</keyword>
<dbReference type="AlphaFoldDB" id="A0AA38VDP1"/>
<dbReference type="PANTHER" id="PTHR48081">
    <property type="entry name" value="AB HYDROLASE SUPERFAMILY PROTEIN C4A8.06C"/>
    <property type="match status" value="1"/>
</dbReference>